<dbReference type="Pfam" id="PF21524">
    <property type="entry name" value="SAMD1_WH"/>
    <property type="match status" value="1"/>
</dbReference>
<keyword evidence="5" id="KW-0479">Metal-binding</keyword>
<keyword evidence="2" id="KW-0678">Repressor</keyword>
<dbReference type="FunCoup" id="A0A482XTI3">
    <property type="interactions" value="117"/>
</dbReference>
<dbReference type="SMART" id="SM00249">
    <property type="entry name" value="PHD"/>
    <property type="match status" value="2"/>
</dbReference>
<dbReference type="GO" id="GO:0042393">
    <property type="term" value="F:histone binding"/>
    <property type="evidence" value="ECO:0007669"/>
    <property type="project" value="TreeGrafter"/>
</dbReference>
<feature type="region of interest" description="Disordered" evidence="12">
    <location>
        <begin position="160"/>
        <end position="320"/>
    </location>
</feature>
<keyword evidence="7" id="KW-0862">Zinc</keyword>
<dbReference type="EMBL" id="QKKF02000945">
    <property type="protein sequence ID" value="RZF48778.1"/>
    <property type="molecule type" value="Genomic_DNA"/>
</dbReference>
<feature type="compositionally biased region" description="Polar residues" evidence="12">
    <location>
        <begin position="162"/>
        <end position="172"/>
    </location>
</feature>
<evidence type="ECO:0000313" key="16">
    <source>
        <dbReference type="Proteomes" id="UP000291343"/>
    </source>
</evidence>
<dbReference type="OrthoDB" id="10004495at2759"/>
<dbReference type="InterPro" id="IPR001965">
    <property type="entry name" value="Znf_PHD"/>
</dbReference>
<dbReference type="Proteomes" id="UP000291343">
    <property type="component" value="Unassembled WGS sequence"/>
</dbReference>
<dbReference type="GO" id="GO:0005634">
    <property type="term" value="C:nucleus"/>
    <property type="evidence" value="ECO:0007669"/>
    <property type="project" value="UniProtKB-SubCell"/>
</dbReference>
<dbReference type="PROSITE" id="PS52014">
    <property type="entry name" value="SAMD1_WH"/>
    <property type="match status" value="1"/>
</dbReference>
<evidence type="ECO:0000256" key="7">
    <source>
        <dbReference type="ARBA" id="ARBA00022833"/>
    </source>
</evidence>
<dbReference type="InterPro" id="IPR013761">
    <property type="entry name" value="SAM/pointed_sf"/>
</dbReference>
<evidence type="ECO:0000259" key="14">
    <source>
        <dbReference type="PROSITE" id="PS52014"/>
    </source>
</evidence>
<evidence type="ECO:0000256" key="1">
    <source>
        <dbReference type="ARBA" id="ARBA00004123"/>
    </source>
</evidence>
<dbReference type="PANTHER" id="PTHR12247">
    <property type="entry name" value="POLYCOMB GROUP PROTEIN"/>
    <property type="match status" value="1"/>
</dbReference>
<dbReference type="SUPFAM" id="SSF57903">
    <property type="entry name" value="FYVE/PHD zinc finger"/>
    <property type="match status" value="1"/>
</dbReference>
<evidence type="ECO:0000256" key="2">
    <source>
        <dbReference type="ARBA" id="ARBA00022491"/>
    </source>
</evidence>
<evidence type="ECO:0000313" key="15">
    <source>
        <dbReference type="EMBL" id="RZF48778.1"/>
    </source>
</evidence>
<dbReference type="GO" id="GO:0003682">
    <property type="term" value="F:chromatin binding"/>
    <property type="evidence" value="ECO:0007669"/>
    <property type="project" value="TreeGrafter"/>
</dbReference>
<dbReference type="SMR" id="A0A482XTI3"/>
<feature type="compositionally biased region" description="Polar residues" evidence="12">
    <location>
        <begin position="198"/>
        <end position="210"/>
    </location>
</feature>
<proteinExistence type="predicted"/>
<evidence type="ECO:0000256" key="11">
    <source>
        <dbReference type="PROSITE-ProRule" id="PRU00146"/>
    </source>
</evidence>
<dbReference type="Gene3D" id="1.10.150.50">
    <property type="entry name" value="Transcription Factor, Ets-1"/>
    <property type="match status" value="1"/>
</dbReference>
<keyword evidence="8" id="KW-0832">Ubl conjugation</keyword>
<gene>
    <name evidence="15" type="ORF">LSTR_LSTR008127</name>
</gene>
<dbReference type="SMART" id="SM00454">
    <property type="entry name" value="SAM"/>
    <property type="match status" value="1"/>
</dbReference>
<feature type="compositionally biased region" description="Basic and acidic residues" evidence="12">
    <location>
        <begin position="212"/>
        <end position="232"/>
    </location>
</feature>
<dbReference type="AlphaFoldDB" id="A0A482XTI3"/>
<evidence type="ECO:0008006" key="17">
    <source>
        <dbReference type="Google" id="ProtNLM"/>
    </source>
</evidence>
<dbReference type="InterPro" id="IPR013083">
    <property type="entry name" value="Znf_RING/FYVE/PHD"/>
</dbReference>
<dbReference type="InterPro" id="IPR050548">
    <property type="entry name" value="PcG_chromatin_remod_factors"/>
</dbReference>
<dbReference type="GO" id="GO:0008270">
    <property type="term" value="F:zinc ion binding"/>
    <property type="evidence" value="ECO:0007669"/>
    <property type="project" value="UniProtKB-KW"/>
</dbReference>
<keyword evidence="4" id="KW-0597">Phosphoprotein</keyword>
<keyword evidence="3" id="KW-1017">Isopeptide bond</keyword>
<evidence type="ECO:0000256" key="12">
    <source>
        <dbReference type="SAM" id="MobiDB-lite"/>
    </source>
</evidence>
<dbReference type="SUPFAM" id="SSF47769">
    <property type="entry name" value="SAM/Pointed domain"/>
    <property type="match status" value="1"/>
</dbReference>
<dbReference type="GO" id="GO:0045892">
    <property type="term" value="P:negative regulation of DNA-templated transcription"/>
    <property type="evidence" value="ECO:0007669"/>
    <property type="project" value="TreeGrafter"/>
</dbReference>
<sequence length="649" mass="71727">MSEIKHRYRILEAIDQLRRRKARPDVNRICSFMFRRFSVSCGETKSDLQKLIEAEIVIKVDYKGNTSYRNAAKWAMLPNYKNKQVIDSWNTSSILSSAVAELIVLEPDYLDIGVPAPELERHLIGKDSRRFNRKNLDSILKKELDSGTLVKLENGNYFLGEHTTSNSKPQQGSGNSHSPKSNKSSPSPKANKLKKSINNKSQEDSASVTESVMERQKIEEMKEEPKVNKVEENSNSSTSTTNNTENGTNVGFRVGGRQKRAKVMFDPSDNNLPKGRRKSTTRTSFSNIIRSHHSSNSVKPSNPVSNGLTSTTPTSNNNNNTVVNGNVVASSKPVSSGGGGSLAKMFSSGGTAGGIPPSGVCTLCKSFGTRVKGVPERLISCSDCTGSRAHLSCVDSSEYVGSARGRNNLWQCLQCKRCSVCDKTNQKGLLAACSKCGDGYHYVCHNPQIPINYQNLNKWKCMYCFEKNITQEDRPIKKEEPPEPAKDVEMKELPPVIVSTKKPVISVPPVIPTPSPANPIIVTAIKTPETILTDHVKGAGAVNGFLANERVSGLNACFTDPYEGYPIDDSIPDASEWSPDDVCRYFQQYFDGQLVKVFKEQEIDGKSLLLMKRSDVLTGLCIKLGPALKLYRHVKQLQIRRSDPKLLWS</sequence>
<keyword evidence="9" id="KW-0156">Chromatin regulator</keyword>
<reference evidence="15 16" key="1">
    <citation type="journal article" date="2017" name="Gigascience">
        <title>Genome sequence of the small brown planthopper, Laodelphax striatellus.</title>
        <authorList>
            <person name="Zhu J."/>
            <person name="Jiang F."/>
            <person name="Wang X."/>
            <person name="Yang P."/>
            <person name="Bao Y."/>
            <person name="Zhao W."/>
            <person name="Wang W."/>
            <person name="Lu H."/>
            <person name="Wang Q."/>
            <person name="Cui N."/>
            <person name="Li J."/>
            <person name="Chen X."/>
            <person name="Luo L."/>
            <person name="Yu J."/>
            <person name="Kang L."/>
            <person name="Cui F."/>
        </authorList>
    </citation>
    <scope>NUCLEOTIDE SEQUENCE [LARGE SCALE GENOMIC DNA]</scope>
    <source>
        <strain evidence="15">Lst14</strain>
    </source>
</reference>
<evidence type="ECO:0000256" key="8">
    <source>
        <dbReference type="ARBA" id="ARBA00022843"/>
    </source>
</evidence>
<protein>
    <recommendedName>
        <fullName evidence="17">PHD-type domain-containing protein</fullName>
    </recommendedName>
</protein>
<dbReference type="GO" id="GO:0003677">
    <property type="term" value="F:DNA binding"/>
    <property type="evidence" value="ECO:0007669"/>
    <property type="project" value="InterPro"/>
</dbReference>
<feature type="domain" description="PHD-type" evidence="13">
    <location>
        <begin position="358"/>
        <end position="418"/>
    </location>
</feature>
<organism evidence="15 16">
    <name type="scientific">Laodelphax striatellus</name>
    <name type="common">Small brown planthopper</name>
    <name type="synonym">Delphax striatella</name>
    <dbReference type="NCBI Taxonomy" id="195883"/>
    <lineage>
        <taxon>Eukaryota</taxon>
        <taxon>Metazoa</taxon>
        <taxon>Ecdysozoa</taxon>
        <taxon>Arthropoda</taxon>
        <taxon>Hexapoda</taxon>
        <taxon>Insecta</taxon>
        <taxon>Pterygota</taxon>
        <taxon>Neoptera</taxon>
        <taxon>Paraneoptera</taxon>
        <taxon>Hemiptera</taxon>
        <taxon>Auchenorrhyncha</taxon>
        <taxon>Fulgoroidea</taxon>
        <taxon>Delphacidae</taxon>
        <taxon>Criomorphinae</taxon>
        <taxon>Laodelphax</taxon>
    </lineage>
</organism>
<feature type="domain" description="SAMD1-like winged helix (WH)" evidence="14">
    <location>
        <begin position="1"/>
        <end position="74"/>
    </location>
</feature>
<dbReference type="STRING" id="195883.A0A482XTI3"/>
<name>A0A482XTI3_LAOST</name>
<dbReference type="PANTHER" id="PTHR12247:SF139">
    <property type="entry name" value="ATHERIN-RELATED"/>
    <property type="match status" value="1"/>
</dbReference>
<feature type="compositionally biased region" description="Low complexity" evidence="12">
    <location>
        <begin position="233"/>
        <end position="251"/>
    </location>
</feature>
<evidence type="ECO:0000256" key="6">
    <source>
        <dbReference type="ARBA" id="ARBA00022771"/>
    </source>
</evidence>
<keyword evidence="16" id="KW-1185">Reference proteome</keyword>
<dbReference type="GO" id="GO:0006325">
    <property type="term" value="P:chromatin organization"/>
    <property type="evidence" value="ECO:0007669"/>
    <property type="project" value="UniProtKB-KW"/>
</dbReference>
<accession>A0A482XTI3</accession>
<dbReference type="Pfam" id="PF00536">
    <property type="entry name" value="SAM_1"/>
    <property type="match status" value="1"/>
</dbReference>
<evidence type="ECO:0000256" key="9">
    <source>
        <dbReference type="ARBA" id="ARBA00022853"/>
    </source>
</evidence>
<dbReference type="Pfam" id="PF00628">
    <property type="entry name" value="PHD"/>
    <property type="match status" value="1"/>
</dbReference>
<dbReference type="PROSITE" id="PS50016">
    <property type="entry name" value="ZF_PHD_2"/>
    <property type="match status" value="2"/>
</dbReference>
<feature type="domain" description="PHD-type" evidence="13">
    <location>
        <begin position="415"/>
        <end position="467"/>
    </location>
</feature>
<dbReference type="InterPro" id="IPR019787">
    <property type="entry name" value="Znf_PHD-finger"/>
</dbReference>
<keyword evidence="6 11" id="KW-0863">Zinc-finger</keyword>
<dbReference type="InParanoid" id="A0A482XTI3"/>
<evidence type="ECO:0000256" key="3">
    <source>
        <dbReference type="ARBA" id="ARBA00022499"/>
    </source>
</evidence>
<evidence type="ECO:0000256" key="4">
    <source>
        <dbReference type="ARBA" id="ARBA00022553"/>
    </source>
</evidence>
<feature type="compositionally biased region" description="Low complexity" evidence="12">
    <location>
        <begin position="284"/>
        <end position="320"/>
    </location>
</feature>
<dbReference type="Gene3D" id="3.30.40.10">
    <property type="entry name" value="Zinc/RING finger domain, C3HC4 (zinc finger)"/>
    <property type="match status" value="1"/>
</dbReference>
<keyword evidence="10" id="KW-0539">Nucleus</keyword>
<evidence type="ECO:0000256" key="5">
    <source>
        <dbReference type="ARBA" id="ARBA00022723"/>
    </source>
</evidence>
<evidence type="ECO:0000256" key="10">
    <source>
        <dbReference type="ARBA" id="ARBA00023242"/>
    </source>
</evidence>
<dbReference type="InterPro" id="IPR011011">
    <property type="entry name" value="Znf_FYVE_PHD"/>
</dbReference>
<comment type="caution">
    <text evidence="15">The sequence shown here is derived from an EMBL/GenBank/DDBJ whole genome shotgun (WGS) entry which is preliminary data.</text>
</comment>
<feature type="compositionally biased region" description="Low complexity" evidence="12">
    <location>
        <begin position="173"/>
        <end position="190"/>
    </location>
</feature>
<comment type="subcellular location">
    <subcellularLocation>
        <location evidence="1">Nucleus</location>
    </subcellularLocation>
</comment>
<evidence type="ECO:0000259" key="13">
    <source>
        <dbReference type="PROSITE" id="PS50016"/>
    </source>
</evidence>
<dbReference type="InterPro" id="IPR048589">
    <property type="entry name" value="SAMD1-like_WH"/>
</dbReference>
<dbReference type="InterPro" id="IPR001660">
    <property type="entry name" value="SAM"/>
</dbReference>